<organism evidence="2">
    <name type="scientific">Absidia glauca</name>
    <name type="common">Pin mould</name>
    <dbReference type="NCBI Taxonomy" id="4829"/>
    <lineage>
        <taxon>Eukaryota</taxon>
        <taxon>Fungi</taxon>
        <taxon>Fungi incertae sedis</taxon>
        <taxon>Mucoromycota</taxon>
        <taxon>Mucoromycotina</taxon>
        <taxon>Mucoromycetes</taxon>
        <taxon>Mucorales</taxon>
        <taxon>Cunninghamellaceae</taxon>
        <taxon>Absidia</taxon>
    </lineage>
</organism>
<gene>
    <name evidence="2" type="primary">ABSGL_11953.1 scaffold 12357</name>
</gene>
<dbReference type="OrthoDB" id="2301256at2759"/>
<evidence type="ECO:0000313" key="3">
    <source>
        <dbReference type="Proteomes" id="UP000078561"/>
    </source>
</evidence>
<proteinExistence type="predicted"/>
<protein>
    <recommendedName>
        <fullName evidence="4">Ndc10 domain-containing protein</fullName>
    </recommendedName>
</protein>
<feature type="compositionally biased region" description="Basic and acidic residues" evidence="1">
    <location>
        <begin position="1"/>
        <end position="10"/>
    </location>
</feature>
<feature type="region of interest" description="Disordered" evidence="1">
    <location>
        <begin position="1"/>
        <end position="22"/>
    </location>
</feature>
<dbReference type="Gene3D" id="1.10.443.20">
    <property type="entry name" value="Centromere DNA-binding protein complex CBF3 subunit, domain 2"/>
    <property type="match status" value="1"/>
</dbReference>
<keyword evidence="3" id="KW-1185">Reference proteome</keyword>
<dbReference type="EMBL" id="LT554489">
    <property type="protein sequence ID" value="SAM06077.1"/>
    <property type="molecule type" value="Genomic_DNA"/>
</dbReference>
<name>A0A168R493_ABSGL</name>
<dbReference type="Proteomes" id="UP000078561">
    <property type="component" value="Unassembled WGS sequence"/>
</dbReference>
<dbReference type="GO" id="GO:0003677">
    <property type="term" value="F:DNA binding"/>
    <property type="evidence" value="ECO:0007669"/>
    <property type="project" value="InterPro"/>
</dbReference>
<evidence type="ECO:0000256" key="1">
    <source>
        <dbReference type="SAM" id="MobiDB-lite"/>
    </source>
</evidence>
<dbReference type="InParanoid" id="A0A168R493"/>
<evidence type="ECO:0000313" key="2">
    <source>
        <dbReference type="EMBL" id="SAM06077.1"/>
    </source>
</evidence>
<reference evidence="2" key="1">
    <citation type="submission" date="2016-04" db="EMBL/GenBank/DDBJ databases">
        <authorList>
            <person name="Evans L.H."/>
            <person name="Alamgir A."/>
            <person name="Owens N."/>
            <person name="Weber N.D."/>
            <person name="Virtaneva K."/>
            <person name="Barbian K."/>
            <person name="Babar A."/>
            <person name="Rosenke K."/>
        </authorList>
    </citation>
    <scope>NUCLEOTIDE SEQUENCE [LARGE SCALE GENOMIC DNA]</scope>
    <source>
        <strain evidence="2">CBS 101.48</strain>
    </source>
</reference>
<sequence>MEQHNDERHISHQPSKSNLVRAALDPPTSLCMKLFTAIDEWRDHDAQEDLYTRLGAHDGTPPLSSHLATFNLLLFSLLVIQKGSGAN</sequence>
<dbReference type="AlphaFoldDB" id="A0A168R493"/>
<accession>A0A168R493</accession>
<dbReference type="InterPro" id="IPR038279">
    <property type="entry name" value="Ndc10_dom2_sf"/>
</dbReference>
<evidence type="ECO:0008006" key="4">
    <source>
        <dbReference type="Google" id="ProtNLM"/>
    </source>
</evidence>